<dbReference type="PANTHER" id="PTHR11142">
    <property type="entry name" value="PSEUDOURIDYLATE SYNTHASE"/>
    <property type="match status" value="1"/>
</dbReference>
<dbReference type="EMBL" id="JARBDR010000141">
    <property type="protein sequence ID" value="KAJ8320174.1"/>
    <property type="molecule type" value="Genomic_DNA"/>
</dbReference>
<evidence type="ECO:0000259" key="3">
    <source>
        <dbReference type="Pfam" id="PF01416"/>
    </source>
</evidence>
<dbReference type="Proteomes" id="UP001217089">
    <property type="component" value="Unassembled WGS sequence"/>
</dbReference>
<protein>
    <recommendedName>
        <fullName evidence="3">Pseudouridine synthase I TruA alpha/beta domain-containing protein</fullName>
    </recommendedName>
</protein>
<dbReference type="SUPFAM" id="SSF55120">
    <property type="entry name" value="Pseudouridine synthase"/>
    <property type="match status" value="1"/>
</dbReference>
<evidence type="ECO:0000256" key="1">
    <source>
        <dbReference type="ARBA" id="ARBA00023235"/>
    </source>
</evidence>
<organism evidence="4 5">
    <name type="scientific">Tegillarca granosa</name>
    <name type="common">Malaysian cockle</name>
    <name type="synonym">Anadara granosa</name>
    <dbReference type="NCBI Taxonomy" id="220873"/>
    <lineage>
        <taxon>Eukaryota</taxon>
        <taxon>Metazoa</taxon>
        <taxon>Spiralia</taxon>
        <taxon>Lophotrochozoa</taxon>
        <taxon>Mollusca</taxon>
        <taxon>Bivalvia</taxon>
        <taxon>Autobranchia</taxon>
        <taxon>Pteriomorphia</taxon>
        <taxon>Arcoida</taxon>
        <taxon>Arcoidea</taxon>
        <taxon>Arcidae</taxon>
        <taxon>Tegillarca</taxon>
    </lineage>
</organism>
<reference evidence="4 5" key="1">
    <citation type="submission" date="2022-12" db="EMBL/GenBank/DDBJ databases">
        <title>Chromosome-level genome of Tegillarca granosa.</title>
        <authorList>
            <person name="Kim J."/>
        </authorList>
    </citation>
    <scope>NUCLEOTIDE SEQUENCE [LARGE SCALE GENOMIC DNA]</scope>
    <source>
        <strain evidence="4">Teg-2019</strain>
        <tissue evidence="4">Adductor muscle</tissue>
    </source>
</reference>
<gene>
    <name evidence="4" type="ORF">KUTeg_001761</name>
</gene>
<evidence type="ECO:0000313" key="5">
    <source>
        <dbReference type="Proteomes" id="UP001217089"/>
    </source>
</evidence>
<keyword evidence="5" id="KW-1185">Reference proteome</keyword>
<dbReference type="InterPro" id="IPR020094">
    <property type="entry name" value="TruA/RsuA/RluB/E/F_N"/>
</dbReference>
<keyword evidence="1" id="KW-0413">Isomerase</keyword>
<sequence length="661" mass="75191">MPCRCEKSKMRGHKCSYRVKLTMRLGYVNHWFVEVLGDHEQFISPSQHNKSNTSTPTNSEIFSPAASPNQSLNDSLTTESNGKISGVLTAEITDNVPTMVPHSMPNTLTNVLPNLLASQPMSLPINLPNNLPIVSTGSPCEVVIAQPVDPNFCQDMPISLVKVKKEPDEQIYTNRPITIADAIQATSNTVQKNGGRAKARKKFTPSQVVQQKENQQLAHMSEPFANAIGIVPRVDSDSFVRKELRDLVVRRELDKNSAFYENNGVTGDERPIEGWCDQVNMLRGDEDCTYNYVWDDENEGESSIQTESSEKEGNGKDLISRVKQLEAHVKQLRNVVLKKDGQPQGKHLKKVKSQREFDFKKYNTRHVALKVLYLGWDYQGFAVQEDTDKTIETALFDALLKTKLIESRETSNYHRCGRTDKGVISIDLRTNLLEGPGVKVRENGTANERPGDKATEIRYVHILNKVLPPEIRVLAWSPVETSFSAREDGYQMCELTIVGQAFLWHQIRCIVSILFMIGQGKETPEIIEELLNVEKHPRKPQYTMSSEIPLVLYDAEFGDDVVEWIYEADWHEENIRHLQQMWAQHSVRATMIKRMLEEMDQAKVETDCDIAPWGDLNAPVYNQIEWLTPGNKTKVYKPLLERQMCGKIIQINSSYFLYRGI</sequence>
<accession>A0ABQ9FSD1</accession>
<feature type="region of interest" description="Disordered" evidence="2">
    <location>
        <begin position="44"/>
        <end position="78"/>
    </location>
</feature>
<feature type="domain" description="Pseudouridine synthase I TruA alpha/beta" evidence="3">
    <location>
        <begin position="490"/>
        <end position="557"/>
    </location>
</feature>
<dbReference type="Gene3D" id="3.30.70.580">
    <property type="entry name" value="Pseudouridine synthase I, catalytic domain, N-terminal subdomain"/>
    <property type="match status" value="1"/>
</dbReference>
<comment type="caution">
    <text evidence="4">The sequence shown here is derived from an EMBL/GenBank/DDBJ whole genome shotgun (WGS) entry which is preliminary data.</text>
</comment>
<dbReference type="InterPro" id="IPR001406">
    <property type="entry name" value="PsdUridine_synth_TruA"/>
</dbReference>
<dbReference type="PANTHER" id="PTHR11142:SF5">
    <property type="entry name" value="TRNA PSEUDOURIDINE(38_39) SYNTHASE"/>
    <property type="match status" value="1"/>
</dbReference>
<dbReference type="Pfam" id="PF01416">
    <property type="entry name" value="PseudoU_synth_1"/>
    <property type="match status" value="1"/>
</dbReference>
<proteinExistence type="predicted"/>
<dbReference type="InterPro" id="IPR020097">
    <property type="entry name" value="PsdUridine_synth_TruA_a/b_dom"/>
</dbReference>
<evidence type="ECO:0000313" key="4">
    <source>
        <dbReference type="EMBL" id="KAJ8320174.1"/>
    </source>
</evidence>
<evidence type="ECO:0000256" key="2">
    <source>
        <dbReference type="SAM" id="MobiDB-lite"/>
    </source>
</evidence>
<dbReference type="InterPro" id="IPR020103">
    <property type="entry name" value="PsdUridine_synth_cat_dom_sf"/>
</dbReference>
<name>A0ABQ9FSD1_TEGGR</name>